<evidence type="ECO:0000256" key="1">
    <source>
        <dbReference type="SAM" id="MobiDB-lite"/>
    </source>
</evidence>
<evidence type="ECO:0000313" key="2">
    <source>
        <dbReference type="EMBL" id="KAK0466115.1"/>
    </source>
</evidence>
<dbReference type="AlphaFoldDB" id="A0AA39NI82"/>
<reference evidence="2" key="1">
    <citation type="submission" date="2023-06" db="EMBL/GenBank/DDBJ databases">
        <authorList>
            <consortium name="Lawrence Berkeley National Laboratory"/>
            <person name="Ahrendt S."/>
            <person name="Sahu N."/>
            <person name="Indic B."/>
            <person name="Wong-Bajracharya J."/>
            <person name="Merenyi Z."/>
            <person name="Ke H.-M."/>
            <person name="Monk M."/>
            <person name="Kocsube S."/>
            <person name="Drula E."/>
            <person name="Lipzen A."/>
            <person name="Balint B."/>
            <person name="Henrissat B."/>
            <person name="Andreopoulos B."/>
            <person name="Martin F.M."/>
            <person name="Harder C.B."/>
            <person name="Rigling D."/>
            <person name="Ford K.L."/>
            <person name="Foster G.D."/>
            <person name="Pangilinan J."/>
            <person name="Papanicolaou A."/>
            <person name="Barry K."/>
            <person name="LaButti K."/>
            <person name="Viragh M."/>
            <person name="Koriabine M."/>
            <person name="Yan M."/>
            <person name="Riley R."/>
            <person name="Champramary S."/>
            <person name="Plett K.L."/>
            <person name="Tsai I.J."/>
            <person name="Slot J."/>
            <person name="Sipos G."/>
            <person name="Plett J."/>
            <person name="Nagy L.G."/>
            <person name="Grigoriev I.V."/>
        </authorList>
    </citation>
    <scope>NUCLEOTIDE SEQUENCE</scope>
    <source>
        <strain evidence="2">CCBAS 213</strain>
    </source>
</reference>
<dbReference type="RefSeq" id="XP_060336942.1">
    <property type="nucleotide sequence ID" value="XM_060469251.1"/>
</dbReference>
<protein>
    <submittedName>
        <fullName evidence="2">Uncharacterized protein</fullName>
    </submittedName>
</protein>
<dbReference type="Proteomes" id="UP001175211">
    <property type="component" value="Unassembled WGS sequence"/>
</dbReference>
<feature type="region of interest" description="Disordered" evidence="1">
    <location>
        <begin position="388"/>
        <end position="408"/>
    </location>
</feature>
<organism evidence="2 3">
    <name type="scientific">Armillaria tabescens</name>
    <name type="common">Ringless honey mushroom</name>
    <name type="synonym">Agaricus tabescens</name>
    <dbReference type="NCBI Taxonomy" id="1929756"/>
    <lineage>
        <taxon>Eukaryota</taxon>
        <taxon>Fungi</taxon>
        <taxon>Dikarya</taxon>
        <taxon>Basidiomycota</taxon>
        <taxon>Agaricomycotina</taxon>
        <taxon>Agaricomycetes</taxon>
        <taxon>Agaricomycetidae</taxon>
        <taxon>Agaricales</taxon>
        <taxon>Marasmiineae</taxon>
        <taxon>Physalacriaceae</taxon>
        <taxon>Desarmillaria</taxon>
    </lineage>
</organism>
<feature type="region of interest" description="Disordered" evidence="1">
    <location>
        <begin position="1"/>
        <end position="106"/>
    </location>
</feature>
<feature type="compositionally biased region" description="Basic and acidic residues" evidence="1">
    <location>
        <begin position="49"/>
        <end position="60"/>
    </location>
</feature>
<name>A0AA39NI82_ARMTA</name>
<sequence length="408" mass="44508">MPAAHRSNASKRDLSPAEDSPVKAKRVCKETKEFMESPLSTTSTLNSGESHREPSKDAKSEPVVAERTVGNTGQSQEASHDGDGVPLTDGTSKDASGEPSVAEHTAGNNHTHEALVGPYQCIVNTLVPLPRIQDYIKSREMPERVPTVNIGHLFSSNLPVVQHVIHLAFAPSKENLVNLALIDPMEFALHSERVVHTTLVAQSFFIIGSVVYSDLFNVGNTKQICIQPLHFLWPRVAAVIGRIFDVSPGSVLLNNGFQGGLSFSSWLKGDRNKSSSAKSFPVNRRWHGPTIRPWNEPVPIFDCRSRFKLSTYNTAPKYTEDPENGSIVLIIFTLGRYKELSYKVASYNIQVILKLTNSPTEGDGEPARNPLSANLSALEPIGVCGSDEGADDFIPPENEAVDPAEASY</sequence>
<proteinExistence type="predicted"/>
<dbReference type="EMBL" id="JAUEPS010000004">
    <property type="protein sequence ID" value="KAK0466115.1"/>
    <property type="molecule type" value="Genomic_DNA"/>
</dbReference>
<accession>A0AA39NI82</accession>
<gene>
    <name evidence="2" type="ORF">EV420DRAFT_1474913</name>
</gene>
<feature type="compositionally biased region" description="Polar residues" evidence="1">
    <location>
        <begin position="38"/>
        <end position="48"/>
    </location>
</feature>
<dbReference type="GeneID" id="85352799"/>
<evidence type="ECO:0000313" key="3">
    <source>
        <dbReference type="Proteomes" id="UP001175211"/>
    </source>
</evidence>
<keyword evidence="3" id="KW-1185">Reference proteome</keyword>
<comment type="caution">
    <text evidence="2">The sequence shown here is derived from an EMBL/GenBank/DDBJ whole genome shotgun (WGS) entry which is preliminary data.</text>
</comment>